<dbReference type="Proteomes" id="UP000229894">
    <property type="component" value="Unassembled WGS sequence"/>
</dbReference>
<dbReference type="Gene3D" id="3.30.1490.300">
    <property type="match status" value="1"/>
</dbReference>
<dbReference type="PIRSF" id="PIRSF019169">
    <property type="entry name" value="PilM"/>
    <property type="match status" value="1"/>
</dbReference>
<name>A0A2M7BU48_9BACT</name>
<dbReference type="Pfam" id="PF11104">
    <property type="entry name" value="PilM_2"/>
    <property type="match status" value="1"/>
</dbReference>
<dbReference type="PANTHER" id="PTHR32432">
    <property type="entry name" value="CELL DIVISION PROTEIN FTSA-RELATED"/>
    <property type="match status" value="1"/>
</dbReference>
<evidence type="ECO:0000313" key="2">
    <source>
        <dbReference type="Proteomes" id="UP000229894"/>
    </source>
</evidence>
<dbReference type="InterPro" id="IPR050696">
    <property type="entry name" value="FtsA/MreB"/>
</dbReference>
<dbReference type="InterPro" id="IPR005883">
    <property type="entry name" value="PilM"/>
</dbReference>
<dbReference type="CDD" id="cd24049">
    <property type="entry name" value="ASKHA_NBD_PilM"/>
    <property type="match status" value="1"/>
</dbReference>
<sequence>MFNFGKKLTLGLDLSDFSLKFVQLEKNKKGFSLINCVKEDLPVGLIQRGEIKKEKELTNIIKGALRKIKRRPFGNREVVCSLPEEKVFIRVIQLPLMKEEELGQAVGWEAEAHIPLNINEVYFDWQIIKRPVNQSDHYNILVGAAPRFLVDSYFRFLKRSGLKPIALEPESVAVSRSLIKVVDLTPTILVDLGASGTNFVILSASAIYFTSHISISGQLFNRAIMESLGINEKKAEQLKIEVGLDKAKEKGKVYQALKPLVEELVNQIKDYTAFYQNQSSRLSRPDGVIGRVLLCGGDSLLNNLPSFLEQKLGLTIEIGNPLVNLPGATKGSSPKLSSLSKKEILTYTTALGLAMRNLED</sequence>
<dbReference type="Gene3D" id="3.30.420.40">
    <property type="match status" value="2"/>
</dbReference>
<dbReference type="PANTHER" id="PTHR32432:SF3">
    <property type="entry name" value="ETHANOLAMINE UTILIZATION PROTEIN EUTJ"/>
    <property type="match status" value="1"/>
</dbReference>
<protein>
    <recommendedName>
        <fullName evidence="3">SHS2 domain-containing protein</fullName>
    </recommendedName>
</protein>
<accession>A0A2M7BU48</accession>
<evidence type="ECO:0000313" key="1">
    <source>
        <dbReference type="EMBL" id="PIV10101.1"/>
    </source>
</evidence>
<dbReference type="EMBL" id="PEUX01000050">
    <property type="protein sequence ID" value="PIV10101.1"/>
    <property type="molecule type" value="Genomic_DNA"/>
</dbReference>
<reference evidence="2" key="1">
    <citation type="submission" date="2017-09" db="EMBL/GenBank/DDBJ databases">
        <title>Depth-based differentiation of microbial function through sediment-hosted aquifers and enrichment of novel symbionts in the deep terrestrial subsurface.</title>
        <authorList>
            <person name="Probst A.J."/>
            <person name="Ladd B."/>
            <person name="Jarett J.K."/>
            <person name="Geller-Mcgrath D.E."/>
            <person name="Sieber C.M.K."/>
            <person name="Emerson J.B."/>
            <person name="Anantharaman K."/>
            <person name="Thomas B.C."/>
            <person name="Malmstrom R."/>
            <person name="Stieglmeier M."/>
            <person name="Klingl A."/>
            <person name="Woyke T."/>
            <person name="Ryan C.M."/>
            <person name="Banfield J.F."/>
        </authorList>
    </citation>
    <scope>NUCLEOTIDE SEQUENCE [LARGE SCALE GENOMIC DNA]</scope>
</reference>
<dbReference type="AlphaFoldDB" id="A0A2M7BU48"/>
<dbReference type="InterPro" id="IPR043129">
    <property type="entry name" value="ATPase_NBD"/>
</dbReference>
<comment type="caution">
    <text evidence="1">The sequence shown here is derived from an EMBL/GenBank/DDBJ whole genome shotgun (WGS) entry which is preliminary data.</text>
</comment>
<organism evidence="1 2">
    <name type="scientific">Candidatus Portnoybacteria bacterium CG03_land_8_20_14_0_80_41_10</name>
    <dbReference type="NCBI Taxonomy" id="1974808"/>
    <lineage>
        <taxon>Bacteria</taxon>
        <taxon>Candidatus Portnoyibacteriota</taxon>
    </lineage>
</organism>
<gene>
    <name evidence="1" type="ORF">COS49_02360</name>
</gene>
<dbReference type="NCBIfam" id="TIGR01175">
    <property type="entry name" value="pilM"/>
    <property type="match status" value="1"/>
</dbReference>
<dbReference type="SUPFAM" id="SSF53067">
    <property type="entry name" value="Actin-like ATPase domain"/>
    <property type="match status" value="2"/>
</dbReference>
<evidence type="ECO:0008006" key="3">
    <source>
        <dbReference type="Google" id="ProtNLM"/>
    </source>
</evidence>
<proteinExistence type="predicted"/>